<sequence length="41" mass="4903">MEYFQQLKTIFSGYGTPLINSENVSQRYHSPPQRWKPVFVQ</sequence>
<organism evidence="1 2">
    <name type="scientific">Trichinella patagoniensis</name>
    <dbReference type="NCBI Taxonomy" id="990121"/>
    <lineage>
        <taxon>Eukaryota</taxon>
        <taxon>Metazoa</taxon>
        <taxon>Ecdysozoa</taxon>
        <taxon>Nematoda</taxon>
        <taxon>Enoplea</taxon>
        <taxon>Dorylaimia</taxon>
        <taxon>Trichinellida</taxon>
        <taxon>Trichinellidae</taxon>
        <taxon>Trichinella</taxon>
    </lineage>
</organism>
<dbReference type="Proteomes" id="UP000054783">
    <property type="component" value="Unassembled WGS sequence"/>
</dbReference>
<dbReference type="EMBL" id="JYDQ01004722">
    <property type="protein sequence ID" value="KRX89885.1"/>
    <property type="molecule type" value="Genomic_DNA"/>
</dbReference>
<accession>A0A0V0XPJ8</accession>
<keyword evidence="2" id="KW-1185">Reference proteome</keyword>
<evidence type="ECO:0000313" key="1">
    <source>
        <dbReference type="EMBL" id="KRX89885.1"/>
    </source>
</evidence>
<name>A0A0V0XPJ8_9BILA</name>
<protein>
    <submittedName>
        <fullName evidence="1">Uncharacterized protein</fullName>
    </submittedName>
</protein>
<proteinExistence type="predicted"/>
<gene>
    <name evidence="1" type="ORF">T12_15547</name>
</gene>
<evidence type="ECO:0000313" key="2">
    <source>
        <dbReference type="Proteomes" id="UP000054783"/>
    </source>
</evidence>
<comment type="caution">
    <text evidence="1">The sequence shown here is derived from an EMBL/GenBank/DDBJ whole genome shotgun (WGS) entry which is preliminary data.</text>
</comment>
<reference evidence="1 2" key="1">
    <citation type="submission" date="2015-01" db="EMBL/GenBank/DDBJ databases">
        <title>Evolution of Trichinella species and genotypes.</title>
        <authorList>
            <person name="Korhonen P.K."/>
            <person name="Edoardo P."/>
            <person name="Giuseppe L.R."/>
            <person name="Gasser R.B."/>
        </authorList>
    </citation>
    <scope>NUCLEOTIDE SEQUENCE [LARGE SCALE GENOMIC DNA]</scope>
    <source>
        <strain evidence="1">ISS2496</strain>
    </source>
</reference>
<dbReference type="AlphaFoldDB" id="A0A0V0XPJ8"/>